<dbReference type="EMBL" id="UYIG01000024">
    <property type="protein sequence ID" value="VDG27560.1"/>
    <property type="molecule type" value="Genomic_DNA"/>
</dbReference>
<organism evidence="1 2">
    <name type="scientific">Lactiplantibacillus mudanjiangensis</name>
    <dbReference type="NCBI Taxonomy" id="1296538"/>
    <lineage>
        <taxon>Bacteria</taxon>
        <taxon>Bacillati</taxon>
        <taxon>Bacillota</taxon>
        <taxon>Bacilli</taxon>
        <taxon>Lactobacillales</taxon>
        <taxon>Lactobacillaceae</taxon>
        <taxon>Lactiplantibacillus</taxon>
    </lineage>
</organism>
<protein>
    <submittedName>
        <fullName evidence="1">Uncharacterized protein</fullName>
    </submittedName>
</protein>
<sequence>MKKRWLKIGMSVITIWLVSTPIFLIPYTPQNAVRSSILENGHPIASMFSFPKRSDKDTSIVYSGKRNLTCYGVKMMFSAGIGRTDTNILRVKKMGTLSYKAYPAYPIG</sequence>
<keyword evidence="2" id="KW-1185">Reference proteome</keyword>
<name>A0A660DVC3_9LACO</name>
<dbReference type="AlphaFoldDB" id="A0A660DVC3"/>
<evidence type="ECO:0000313" key="2">
    <source>
        <dbReference type="Proteomes" id="UP000289996"/>
    </source>
</evidence>
<dbReference type="RefSeq" id="WP_130851433.1">
    <property type="nucleotide sequence ID" value="NZ_UYIG01000024.1"/>
</dbReference>
<reference evidence="1 2" key="1">
    <citation type="submission" date="2018-11" db="EMBL/GenBank/DDBJ databases">
        <authorList>
            <person name="Wuyts S."/>
        </authorList>
    </citation>
    <scope>NUCLEOTIDE SEQUENCE [LARGE SCALE GENOMIC DNA]</scope>
    <source>
        <strain evidence="1">Lactobacillus mudanjiangensis AMBF249</strain>
    </source>
</reference>
<evidence type="ECO:0000313" key="1">
    <source>
        <dbReference type="EMBL" id="VDG27560.1"/>
    </source>
</evidence>
<gene>
    <name evidence="1" type="ORF">MUDAN_MDHGFNIF_02417</name>
</gene>
<dbReference type="Proteomes" id="UP000289996">
    <property type="component" value="Unassembled WGS sequence"/>
</dbReference>
<dbReference type="OrthoDB" id="2291923at2"/>
<proteinExistence type="predicted"/>
<accession>A0A660DVC3</accession>